<accession>A0ABP0TFR4</accession>
<evidence type="ECO:0000256" key="1">
    <source>
        <dbReference type="SAM" id="MobiDB-lite"/>
    </source>
</evidence>
<protein>
    <submittedName>
        <fullName evidence="3">Uncharacterized protein</fullName>
    </submittedName>
</protein>
<keyword evidence="2" id="KW-0812">Transmembrane</keyword>
<dbReference type="EMBL" id="OZ019902">
    <property type="protein sequence ID" value="CAK9195247.1"/>
    <property type="molecule type" value="Genomic_DNA"/>
</dbReference>
<dbReference type="Proteomes" id="UP001497512">
    <property type="component" value="Chromosome 10"/>
</dbReference>
<evidence type="ECO:0000313" key="4">
    <source>
        <dbReference type="Proteomes" id="UP001497512"/>
    </source>
</evidence>
<evidence type="ECO:0000313" key="3">
    <source>
        <dbReference type="EMBL" id="CAK9195247.1"/>
    </source>
</evidence>
<name>A0ABP0TFR4_9BRYO</name>
<evidence type="ECO:0000256" key="2">
    <source>
        <dbReference type="SAM" id="Phobius"/>
    </source>
</evidence>
<keyword evidence="2" id="KW-1133">Transmembrane helix</keyword>
<gene>
    <name evidence="3" type="ORF">CSSPTR1EN2_LOCUS2929</name>
</gene>
<keyword evidence="2" id="KW-0472">Membrane</keyword>
<proteinExistence type="predicted"/>
<feature type="region of interest" description="Disordered" evidence="1">
    <location>
        <begin position="98"/>
        <end position="143"/>
    </location>
</feature>
<sequence length="143" mass="15241">MLRAPRRRFLPWNLIILVAGSSEFVVGFGSCVWDWRGKRRRSNAVEGWRQFLVPGIGAANNIASDGLGLRPISSVAKEGGKKYEGAAAAAEEVVEAAGREQCQGGDDDTGVSASVSDKGGASCHAQQTQQLQEKEVTEIQPQG</sequence>
<keyword evidence="4" id="KW-1185">Reference proteome</keyword>
<feature type="transmembrane region" description="Helical" evidence="2">
    <location>
        <begin position="12"/>
        <end position="33"/>
    </location>
</feature>
<organism evidence="3 4">
    <name type="scientific">Sphagnum troendelagicum</name>
    <dbReference type="NCBI Taxonomy" id="128251"/>
    <lineage>
        <taxon>Eukaryota</taxon>
        <taxon>Viridiplantae</taxon>
        <taxon>Streptophyta</taxon>
        <taxon>Embryophyta</taxon>
        <taxon>Bryophyta</taxon>
        <taxon>Sphagnophytina</taxon>
        <taxon>Sphagnopsida</taxon>
        <taxon>Sphagnales</taxon>
        <taxon>Sphagnaceae</taxon>
        <taxon>Sphagnum</taxon>
    </lineage>
</organism>
<reference evidence="3" key="1">
    <citation type="submission" date="2024-02" db="EMBL/GenBank/DDBJ databases">
        <authorList>
            <consortium name="ELIXIR-Norway"/>
            <consortium name="Elixir Norway"/>
        </authorList>
    </citation>
    <scope>NUCLEOTIDE SEQUENCE</scope>
</reference>